<keyword evidence="1" id="KW-0472">Membrane</keyword>
<gene>
    <name evidence="3" type="ORF">H9697_06040</name>
</gene>
<proteinExistence type="predicted"/>
<dbReference type="AlphaFoldDB" id="A0A9D2QAL3"/>
<organism evidence="3 4">
    <name type="scientific">Candidatus Mediterraneibacter faecavium</name>
    <dbReference type="NCBI Taxonomy" id="2838668"/>
    <lineage>
        <taxon>Bacteria</taxon>
        <taxon>Bacillati</taxon>
        <taxon>Bacillota</taxon>
        <taxon>Clostridia</taxon>
        <taxon>Lachnospirales</taxon>
        <taxon>Lachnospiraceae</taxon>
        <taxon>Mediterraneibacter</taxon>
    </lineage>
</organism>
<keyword evidence="1" id="KW-1133">Transmembrane helix</keyword>
<reference evidence="3" key="2">
    <citation type="submission" date="2021-04" db="EMBL/GenBank/DDBJ databases">
        <authorList>
            <person name="Gilroy R."/>
        </authorList>
    </citation>
    <scope>NUCLEOTIDE SEQUENCE</scope>
    <source>
        <strain evidence="3">CHK196-7946</strain>
    </source>
</reference>
<sequence length="184" mass="20068">MRRRVFLILMLLWMAGIFVFSSRSGSESSEDSYLVGALVGDLFVPGFDEWSMQRQQAFAEAIDHPVRKTAHAAEYAVLGLLAAGVCIPAAERYRGEKELTGKDGSGRHMNGGAAKIRRELLIPWGIAALYAVTDEFHQLFVPGRSGQFSDVVLDSAGALAGLLVLALARKIMSRRRNSMGKGIK</sequence>
<feature type="domain" description="VanZ-like" evidence="2">
    <location>
        <begin position="6"/>
        <end position="167"/>
    </location>
</feature>
<dbReference type="Pfam" id="PF04892">
    <property type="entry name" value="VanZ"/>
    <property type="match status" value="1"/>
</dbReference>
<dbReference type="EMBL" id="DWVY01000030">
    <property type="protein sequence ID" value="HJC74492.1"/>
    <property type="molecule type" value="Genomic_DNA"/>
</dbReference>
<dbReference type="InterPro" id="IPR006976">
    <property type="entry name" value="VanZ-like"/>
</dbReference>
<name>A0A9D2QAL3_9FIRM</name>
<feature type="transmembrane region" description="Helical" evidence="1">
    <location>
        <begin position="151"/>
        <end position="168"/>
    </location>
</feature>
<keyword evidence="1" id="KW-0812">Transmembrane</keyword>
<protein>
    <submittedName>
        <fullName evidence="3">VanZ family protein</fullName>
    </submittedName>
</protein>
<dbReference type="Proteomes" id="UP000823902">
    <property type="component" value="Unassembled WGS sequence"/>
</dbReference>
<reference evidence="3" key="1">
    <citation type="journal article" date="2021" name="PeerJ">
        <title>Extensive microbial diversity within the chicken gut microbiome revealed by metagenomics and culture.</title>
        <authorList>
            <person name="Gilroy R."/>
            <person name="Ravi A."/>
            <person name="Getino M."/>
            <person name="Pursley I."/>
            <person name="Horton D.L."/>
            <person name="Alikhan N.F."/>
            <person name="Baker D."/>
            <person name="Gharbi K."/>
            <person name="Hall N."/>
            <person name="Watson M."/>
            <person name="Adriaenssens E.M."/>
            <person name="Foster-Nyarko E."/>
            <person name="Jarju S."/>
            <person name="Secka A."/>
            <person name="Antonio M."/>
            <person name="Oren A."/>
            <person name="Chaudhuri R.R."/>
            <person name="La Ragione R."/>
            <person name="Hildebrand F."/>
            <person name="Pallen M.J."/>
        </authorList>
    </citation>
    <scope>NUCLEOTIDE SEQUENCE</scope>
    <source>
        <strain evidence="3">CHK196-7946</strain>
    </source>
</reference>
<dbReference type="NCBIfam" id="NF037970">
    <property type="entry name" value="vanZ_1"/>
    <property type="match status" value="2"/>
</dbReference>
<dbReference type="InterPro" id="IPR016747">
    <property type="entry name" value="Phosphotransbutyrylase"/>
</dbReference>
<evidence type="ECO:0000259" key="2">
    <source>
        <dbReference type="Pfam" id="PF04892"/>
    </source>
</evidence>
<dbReference type="PIRSF" id="PIRSF019083">
    <property type="entry name" value="UCP019083_VanZ"/>
    <property type="match status" value="1"/>
</dbReference>
<evidence type="ECO:0000313" key="3">
    <source>
        <dbReference type="EMBL" id="HJC74492.1"/>
    </source>
</evidence>
<evidence type="ECO:0000313" key="4">
    <source>
        <dbReference type="Proteomes" id="UP000823902"/>
    </source>
</evidence>
<accession>A0A9D2QAL3</accession>
<evidence type="ECO:0000256" key="1">
    <source>
        <dbReference type="SAM" id="Phobius"/>
    </source>
</evidence>
<comment type="caution">
    <text evidence="3">The sequence shown here is derived from an EMBL/GenBank/DDBJ whole genome shotgun (WGS) entry which is preliminary data.</text>
</comment>